<dbReference type="EMBL" id="CP063458">
    <property type="protein sequence ID" value="QOV87291.1"/>
    <property type="molecule type" value="Genomic_DNA"/>
</dbReference>
<keyword evidence="2" id="KW-1185">Reference proteome</keyword>
<evidence type="ECO:0000313" key="2">
    <source>
        <dbReference type="Proteomes" id="UP000593765"/>
    </source>
</evidence>
<reference evidence="1 2" key="1">
    <citation type="submission" date="2020-10" db="EMBL/GenBank/DDBJ databases">
        <title>Wide distribution of Phycisphaera-like planctomycetes from WD2101 soil group in peatlands and genome analysis of the first cultivated representative.</title>
        <authorList>
            <person name="Dedysh S.N."/>
            <person name="Beletsky A.V."/>
            <person name="Ivanova A."/>
            <person name="Kulichevskaya I.S."/>
            <person name="Suzina N.E."/>
            <person name="Philippov D.A."/>
            <person name="Rakitin A.L."/>
            <person name="Mardanov A.V."/>
            <person name="Ravin N.V."/>
        </authorList>
    </citation>
    <scope>NUCLEOTIDE SEQUENCE [LARGE SCALE GENOMIC DNA]</scope>
    <source>
        <strain evidence="1 2">M1803</strain>
    </source>
</reference>
<gene>
    <name evidence="1" type="ORF">IPV69_13415</name>
</gene>
<dbReference type="RefSeq" id="WP_206290188.1">
    <property type="nucleotide sequence ID" value="NZ_CP063458.1"/>
</dbReference>
<proteinExistence type="predicted"/>
<dbReference type="AlphaFoldDB" id="A0A7M2WR67"/>
<dbReference type="KEGG" id="hbs:IPV69_13415"/>
<sequence length="86" mass="9986">MSIRAIVKDGQIQPVEPIPFDWVEGQELTIEAGERILTAQELDEWEAEMDRLVSKLPVQDHLQLKALMEEVEVDSKRSTRREWGLE</sequence>
<name>A0A7M2WR67_9BACT</name>
<organism evidence="1 2">
    <name type="scientific">Humisphaera borealis</name>
    <dbReference type="NCBI Taxonomy" id="2807512"/>
    <lineage>
        <taxon>Bacteria</taxon>
        <taxon>Pseudomonadati</taxon>
        <taxon>Planctomycetota</taxon>
        <taxon>Phycisphaerae</taxon>
        <taxon>Tepidisphaerales</taxon>
        <taxon>Tepidisphaeraceae</taxon>
        <taxon>Humisphaera</taxon>
    </lineage>
</organism>
<evidence type="ECO:0000313" key="1">
    <source>
        <dbReference type="EMBL" id="QOV87291.1"/>
    </source>
</evidence>
<dbReference type="Proteomes" id="UP000593765">
    <property type="component" value="Chromosome"/>
</dbReference>
<protein>
    <submittedName>
        <fullName evidence="1">Uncharacterized protein</fullName>
    </submittedName>
</protein>
<accession>A0A7M2WR67</accession>